<feature type="domain" description="D-isomer specific 2-hydroxyacid dehydrogenase catalytic" evidence="6">
    <location>
        <begin position="16"/>
        <end position="316"/>
    </location>
</feature>
<evidence type="ECO:0000256" key="3">
    <source>
        <dbReference type="ARBA" id="ARBA00023027"/>
    </source>
</evidence>
<dbReference type="InterPro" id="IPR006140">
    <property type="entry name" value="D-isomer_DH_NAD-bd"/>
</dbReference>
<protein>
    <submittedName>
        <fullName evidence="8">C-terminal binding protein</fullName>
    </submittedName>
</protein>
<feature type="compositionally biased region" description="Polar residues" evidence="5">
    <location>
        <begin position="323"/>
        <end position="335"/>
    </location>
</feature>
<dbReference type="InterPro" id="IPR029752">
    <property type="entry name" value="D-isomer_DH_CS1"/>
</dbReference>
<keyword evidence="2 4" id="KW-0560">Oxidoreductase</keyword>
<dbReference type="InterPro" id="IPR029753">
    <property type="entry name" value="D-isomer_DH_CS"/>
</dbReference>
<dbReference type="RefSeq" id="WP_386075157.1">
    <property type="nucleotide sequence ID" value="NZ_JBHTJT010000025.1"/>
</dbReference>
<dbReference type="PROSITE" id="PS00671">
    <property type="entry name" value="D_2_HYDROXYACID_DH_3"/>
    <property type="match status" value="1"/>
</dbReference>
<feature type="domain" description="D-isomer specific 2-hydroxyacid dehydrogenase NAD-binding" evidence="7">
    <location>
        <begin position="108"/>
        <end position="284"/>
    </location>
</feature>
<organism evidence="8 9">
    <name type="scientific">Tropicimonas aquimaris</name>
    <dbReference type="NCBI Taxonomy" id="914152"/>
    <lineage>
        <taxon>Bacteria</taxon>
        <taxon>Pseudomonadati</taxon>
        <taxon>Pseudomonadota</taxon>
        <taxon>Alphaproteobacteria</taxon>
        <taxon>Rhodobacterales</taxon>
        <taxon>Roseobacteraceae</taxon>
        <taxon>Tropicimonas</taxon>
    </lineage>
</organism>
<feature type="region of interest" description="Disordered" evidence="5">
    <location>
        <begin position="316"/>
        <end position="335"/>
    </location>
</feature>
<dbReference type="SUPFAM" id="SSF51735">
    <property type="entry name" value="NAD(P)-binding Rossmann-fold domains"/>
    <property type="match status" value="1"/>
</dbReference>
<evidence type="ECO:0000259" key="7">
    <source>
        <dbReference type="Pfam" id="PF02826"/>
    </source>
</evidence>
<dbReference type="PROSITE" id="PS00065">
    <property type="entry name" value="D_2_HYDROXYACID_DH_1"/>
    <property type="match status" value="1"/>
</dbReference>
<comment type="similarity">
    <text evidence="1 4">Belongs to the D-isomer specific 2-hydroxyacid dehydrogenase family.</text>
</comment>
<evidence type="ECO:0000256" key="2">
    <source>
        <dbReference type="ARBA" id="ARBA00023002"/>
    </source>
</evidence>
<proteinExistence type="inferred from homology"/>
<dbReference type="PANTHER" id="PTHR43761">
    <property type="entry name" value="D-ISOMER SPECIFIC 2-HYDROXYACID DEHYDROGENASE FAMILY PROTEIN (AFU_ORTHOLOGUE AFUA_1G13630)"/>
    <property type="match status" value="1"/>
</dbReference>
<gene>
    <name evidence="8" type="ORF">ACFQ2S_13355</name>
</gene>
<evidence type="ECO:0000256" key="1">
    <source>
        <dbReference type="ARBA" id="ARBA00005854"/>
    </source>
</evidence>
<dbReference type="Gene3D" id="3.40.50.720">
    <property type="entry name" value="NAD(P)-binding Rossmann-like Domain"/>
    <property type="match status" value="2"/>
</dbReference>
<evidence type="ECO:0000256" key="4">
    <source>
        <dbReference type="RuleBase" id="RU003719"/>
    </source>
</evidence>
<dbReference type="InterPro" id="IPR043322">
    <property type="entry name" value="CtBP"/>
</dbReference>
<dbReference type="Pfam" id="PF00389">
    <property type="entry name" value="2-Hacid_dh"/>
    <property type="match status" value="1"/>
</dbReference>
<dbReference type="PROSITE" id="PS00670">
    <property type="entry name" value="D_2_HYDROXYACID_DH_2"/>
    <property type="match status" value="1"/>
</dbReference>
<evidence type="ECO:0000256" key="5">
    <source>
        <dbReference type="SAM" id="MobiDB-lite"/>
    </source>
</evidence>
<reference evidence="9" key="1">
    <citation type="journal article" date="2019" name="Int. J. Syst. Evol. Microbiol.">
        <title>The Global Catalogue of Microorganisms (GCM) 10K type strain sequencing project: providing services to taxonomists for standard genome sequencing and annotation.</title>
        <authorList>
            <consortium name="The Broad Institute Genomics Platform"/>
            <consortium name="The Broad Institute Genome Sequencing Center for Infectious Disease"/>
            <person name="Wu L."/>
            <person name="Ma J."/>
        </authorList>
    </citation>
    <scope>NUCLEOTIDE SEQUENCE [LARGE SCALE GENOMIC DNA]</scope>
    <source>
        <strain evidence="9">CCUG 60524</strain>
    </source>
</reference>
<dbReference type="InterPro" id="IPR036291">
    <property type="entry name" value="NAD(P)-bd_dom_sf"/>
</dbReference>
<dbReference type="SUPFAM" id="SSF52283">
    <property type="entry name" value="Formate/glycerate dehydrogenase catalytic domain-like"/>
    <property type="match status" value="1"/>
</dbReference>
<dbReference type="CDD" id="cd05299">
    <property type="entry name" value="CtBP_dh"/>
    <property type="match status" value="1"/>
</dbReference>
<dbReference type="EMBL" id="JBHTJT010000025">
    <property type="protein sequence ID" value="MFD0980636.1"/>
    <property type="molecule type" value="Genomic_DNA"/>
</dbReference>
<evidence type="ECO:0000313" key="9">
    <source>
        <dbReference type="Proteomes" id="UP001597108"/>
    </source>
</evidence>
<name>A0ABW3IR80_9RHOB</name>
<dbReference type="Proteomes" id="UP001597108">
    <property type="component" value="Unassembled WGS sequence"/>
</dbReference>
<evidence type="ECO:0000259" key="6">
    <source>
        <dbReference type="Pfam" id="PF00389"/>
    </source>
</evidence>
<sequence length="335" mass="36114">MKIVVSDCDHESMSIEQKVLSDAGLGFEHYACRSENDLIAQCEGANAILTQYGPFTDRVLAALRPSLGIIVRYGVGVDTVDLEAATRHGVQVCNVPDYGMYEVSDHALGLMLALVRKIPMISAAAHRGEWDYRLTIPVRRVKDMTVGVLGVGRIGRLFAEKASALGCRVVLCDPYKPGVCRQLPGTDEVDFDELLREADVISVHCPLSNETRGILDRDAIARMKTGAILINTARGGIIDEEALAEALASGKLGGAGIDVVESEPLAASSPLLRFDNCIVTPHMGWYSEESAQELKRKVAEEAVRFARGEAPRYPVNALDTSERSTATSLAGSAES</sequence>
<dbReference type="PANTHER" id="PTHR43761:SF1">
    <property type="entry name" value="D-ISOMER SPECIFIC 2-HYDROXYACID DEHYDROGENASE CATALYTIC DOMAIN-CONTAINING PROTEIN-RELATED"/>
    <property type="match status" value="1"/>
</dbReference>
<comment type="caution">
    <text evidence="8">The sequence shown here is derived from an EMBL/GenBank/DDBJ whole genome shotgun (WGS) entry which is preliminary data.</text>
</comment>
<keyword evidence="9" id="KW-1185">Reference proteome</keyword>
<keyword evidence="3" id="KW-0520">NAD</keyword>
<evidence type="ECO:0000313" key="8">
    <source>
        <dbReference type="EMBL" id="MFD0980636.1"/>
    </source>
</evidence>
<dbReference type="InterPro" id="IPR050418">
    <property type="entry name" value="D-iso_2-hydroxyacid_DH_PdxB"/>
</dbReference>
<dbReference type="Pfam" id="PF02826">
    <property type="entry name" value="2-Hacid_dh_C"/>
    <property type="match status" value="1"/>
</dbReference>
<accession>A0ABW3IR80</accession>
<dbReference type="InterPro" id="IPR006139">
    <property type="entry name" value="D-isomer_2_OHA_DH_cat_dom"/>
</dbReference>